<accession>A0A1W2G6E0</accession>
<dbReference type="CDD" id="cd02696">
    <property type="entry name" value="MurNAc-LAA"/>
    <property type="match status" value="1"/>
</dbReference>
<proteinExistence type="predicted"/>
<dbReference type="AlphaFoldDB" id="A0A1W2G6E0"/>
<keyword evidence="6" id="KW-1185">Reference proteome</keyword>
<dbReference type="GO" id="GO:0008745">
    <property type="term" value="F:N-acetylmuramoyl-L-alanine amidase activity"/>
    <property type="evidence" value="ECO:0007669"/>
    <property type="project" value="UniProtKB-EC"/>
</dbReference>
<dbReference type="InterPro" id="IPR002508">
    <property type="entry name" value="MurNAc-LAA_cat"/>
</dbReference>
<keyword evidence="3" id="KW-0378">Hydrolase</keyword>
<dbReference type="SMART" id="SM00646">
    <property type="entry name" value="Ami_3"/>
    <property type="match status" value="1"/>
</dbReference>
<sequence length="261" mass="29768">MKNIFAIAFFSILFILSSFSYTGVKDVTVRKIVIDAGHGGKDPGTFGSYSKEKDIALSIALETGQIIKKYMPDVEIIYTRQDDSFPTLFERSDLANKNDADLFISIHCNNAPWSNEVHGTETYVMGLKNFDRNFEVAKRENSVILLEENYEETYQGFDPNSPESYILFSLTQSVYQEQSILLATNVEDQFKNRVGRKSRGVKQSSLYLLWSSAMPSILVETGFLSNPKEEKELNDKLQQTYIASGIYRAFRDYKTEIESKN</sequence>
<dbReference type="Pfam" id="PF01520">
    <property type="entry name" value="Amidase_3"/>
    <property type="match status" value="1"/>
</dbReference>
<evidence type="ECO:0000259" key="4">
    <source>
        <dbReference type="SMART" id="SM00646"/>
    </source>
</evidence>
<evidence type="ECO:0000313" key="5">
    <source>
        <dbReference type="EMBL" id="SMD32171.1"/>
    </source>
</evidence>
<dbReference type="OrthoDB" id="9806267at2"/>
<dbReference type="STRING" id="692418.SAMN04488029_0513"/>
<organism evidence="5 6">
    <name type="scientific">Reichenbachiella faecimaris</name>
    <dbReference type="NCBI Taxonomy" id="692418"/>
    <lineage>
        <taxon>Bacteria</taxon>
        <taxon>Pseudomonadati</taxon>
        <taxon>Bacteroidota</taxon>
        <taxon>Cytophagia</taxon>
        <taxon>Cytophagales</taxon>
        <taxon>Reichenbachiellaceae</taxon>
        <taxon>Reichenbachiella</taxon>
    </lineage>
</organism>
<protein>
    <recommendedName>
        <fullName evidence="2">N-acetylmuramoyl-L-alanine amidase</fullName>
        <ecNumber evidence="2">3.5.1.28</ecNumber>
    </recommendedName>
</protein>
<dbReference type="Gene3D" id="3.40.630.40">
    <property type="entry name" value="Zn-dependent exopeptidases"/>
    <property type="match status" value="1"/>
</dbReference>
<evidence type="ECO:0000256" key="2">
    <source>
        <dbReference type="ARBA" id="ARBA00011901"/>
    </source>
</evidence>
<dbReference type="Proteomes" id="UP000192472">
    <property type="component" value="Unassembled WGS sequence"/>
</dbReference>
<comment type="catalytic activity">
    <reaction evidence="1">
        <text>Hydrolyzes the link between N-acetylmuramoyl residues and L-amino acid residues in certain cell-wall glycopeptides.</text>
        <dbReference type="EC" id="3.5.1.28"/>
    </reaction>
</comment>
<feature type="domain" description="MurNAc-LAA" evidence="4">
    <location>
        <begin position="92"/>
        <end position="251"/>
    </location>
</feature>
<dbReference type="PANTHER" id="PTHR30404:SF0">
    <property type="entry name" value="N-ACETYLMURAMOYL-L-ALANINE AMIDASE AMIC"/>
    <property type="match status" value="1"/>
</dbReference>
<dbReference type="EMBL" id="FWYF01000001">
    <property type="protein sequence ID" value="SMD32171.1"/>
    <property type="molecule type" value="Genomic_DNA"/>
</dbReference>
<dbReference type="FunFam" id="3.40.630.40:FF:000005">
    <property type="entry name" value="N-acetylmuramoyl-L-alanine amidase (AmiA)"/>
    <property type="match status" value="1"/>
</dbReference>
<evidence type="ECO:0000256" key="3">
    <source>
        <dbReference type="ARBA" id="ARBA00022801"/>
    </source>
</evidence>
<dbReference type="GO" id="GO:0030288">
    <property type="term" value="C:outer membrane-bounded periplasmic space"/>
    <property type="evidence" value="ECO:0007669"/>
    <property type="project" value="TreeGrafter"/>
</dbReference>
<reference evidence="5 6" key="1">
    <citation type="submission" date="2017-04" db="EMBL/GenBank/DDBJ databases">
        <authorList>
            <person name="Afonso C.L."/>
            <person name="Miller P.J."/>
            <person name="Scott M.A."/>
            <person name="Spackman E."/>
            <person name="Goraichik I."/>
            <person name="Dimitrov K.M."/>
            <person name="Suarez D.L."/>
            <person name="Swayne D.E."/>
        </authorList>
    </citation>
    <scope>NUCLEOTIDE SEQUENCE [LARGE SCALE GENOMIC DNA]</scope>
    <source>
        <strain evidence="5 6">DSM 26133</strain>
    </source>
</reference>
<evidence type="ECO:0000256" key="1">
    <source>
        <dbReference type="ARBA" id="ARBA00001561"/>
    </source>
</evidence>
<gene>
    <name evidence="5" type="ORF">SAMN04488029_0513</name>
</gene>
<evidence type="ECO:0000313" key="6">
    <source>
        <dbReference type="Proteomes" id="UP000192472"/>
    </source>
</evidence>
<dbReference type="EC" id="3.5.1.28" evidence="2"/>
<dbReference type="SUPFAM" id="SSF53187">
    <property type="entry name" value="Zn-dependent exopeptidases"/>
    <property type="match status" value="1"/>
</dbReference>
<name>A0A1W2G6E0_REIFA</name>
<dbReference type="RefSeq" id="WP_084370850.1">
    <property type="nucleotide sequence ID" value="NZ_FWYF01000001.1"/>
</dbReference>
<dbReference type="GO" id="GO:0009253">
    <property type="term" value="P:peptidoglycan catabolic process"/>
    <property type="evidence" value="ECO:0007669"/>
    <property type="project" value="InterPro"/>
</dbReference>
<dbReference type="PANTHER" id="PTHR30404">
    <property type="entry name" value="N-ACETYLMURAMOYL-L-ALANINE AMIDASE"/>
    <property type="match status" value="1"/>
</dbReference>
<dbReference type="InterPro" id="IPR050695">
    <property type="entry name" value="N-acetylmuramoyl_amidase_3"/>
</dbReference>